<dbReference type="InterPro" id="IPR050855">
    <property type="entry name" value="NDM-1-like"/>
</dbReference>
<dbReference type="Proteomes" id="UP000054078">
    <property type="component" value="Unassembled WGS sequence"/>
</dbReference>
<proteinExistence type="predicted"/>
<feature type="region of interest" description="Disordered" evidence="1">
    <location>
        <begin position="255"/>
        <end position="298"/>
    </location>
</feature>
<dbReference type="PANTHER" id="PTHR42951:SF22">
    <property type="entry name" value="METALLO BETA-LACTAMASE SUPERFAMILY LIPOPROTEIN"/>
    <property type="match status" value="1"/>
</dbReference>
<evidence type="ECO:0000256" key="1">
    <source>
        <dbReference type="SAM" id="MobiDB-lite"/>
    </source>
</evidence>
<evidence type="ECO:0000259" key="2">
    <source>
        <dbReference type="SMART" id="SM00849"/>
    </source>
</evidence>
<dbReference type="STRING" id="1299998.AUL39_08985"/>
<dbReference type="SMART" id="SM00849">
    <property type="entry name" value="Lactamase_B"/>
    <property type="match status" value="1"/>
</dbReference>
<organism evidence="3 4">
    <name type="scientific">Tractidigestivibacter scatoligenes</name>
    <name type="common">Olsenella scatoligenes</name>
    <dbReference type="NCBI Taxonomy" id="1299998"/>
    <lineage>
        <taxon>Bacteria</taxon>
        <taxon>Bacillati</taxon>
        <taxon>Actinomycetota</taxon>
        <taxon>Coriobacteriia</taxon>
        <taxon>Coriobacteriales</taxon>
        <taxon>Atopobiaceae</taxon>
        <taxon>Tractidigestivibacter</taxon>
    </lineage>
</organism>
<feature type="domain" description="Metallo-beta-lactamase" evidence="2">
    <location>
        <begin position="22"/>
        <end position="207"/>
    </location>
</feature>
<dbReference type="EMBL" id="LOJF01000011">
    <property type="protein sequence ID" value="KUH57817.1"/>
    <property type="molecule type" value="Genomic_DNA"/>
</dbReference>
<name>A0A100YUA4_TRASO</name>
<dbReference type="OrthoDB" id="2971563at2"/>
<reference evidence="3 4" key="1">
    <citation type="submission" date="2015-12" db="EMBL/GenBank/DDBJ databases">
        <title>Draft Genome Sequence of Olsenella scatoligenes SK9K4T; a Producer of 3-Methylindole- (skatole) and 4-Methylphenol- (p-cresol) Isolated from Pig Feces.</title>
        <authorList>
            <person name="Li X."/>
            <person name="Borg B."/>
            <person name="Canibe N."/>
        </authorList>
    </citation>
    <scope>NUCLEOTIDE SEQUENCE [LARGE SCALE GENOMIC DNA]</scope>
    <source>
        <strain evidence="3 4">SK9K4</strain>
    </source>
</reference>
<dbReference type="AlphaFoldDB" id="A0A100YUA4"/>
<dbReference type="Pfam" id="PF00753">
    <property type="entry name" value="Lactamase_B"/>
    <property type="match status" value="1"/>
</dbReference>
<accession>A0A100YUA4</accession>
<dbReference type="Gene3D" id="3.60.15.10">
    <property type="entry name" value="Ribonuclease Z/Hydroxyacylglutathione hydrolase-like"/>
    <property type="match status" value="1"/>
</dbReference>
<dbReference type="PANTHER" id="PTHR42951">
    <property type="entry name" value="METALLO-BETA-LACTAMASE DOMAIN-CONTAINING"/>
    <property type="match status" value="1"/>
</dbReference>
<gene>
    <name evidence="3" type="ORF">AUL39_08985</name>
</gene>
<comment type="caution">
    <text evidence="3">The sequence shown here is derived from an EMBL/GenBank/DDBJ whole genome shotgun (WGS) entry which is preliminary data.</text>
</comment>
<evidence type="ECO:0000313" key="3">
    <source>
        <dbReference type="EMBL" id="KUH57817.1"/>
    </source>
</evidence>
<keyword evidence="4" id="KW-1185">Reference proteome</keyword>
<sequence>MDKIFTVTDLGDGLWEIADSVGCRCYLVKGSERVALVDSCVGVGDLRPVVEGLAGGLPVTVLLTHRHHDHIAGSYLFDDVRIPREEEVDLGVEEEQNLHARSFYVEQGRAPEGAFWAMSEGRRPNFSHFEEGDVLDLGGVTIEGYFLPGHTDHSMGYLLRERRLLLAGDAVTPCMCLFFPESLPIADWRQTLDKMGEMPFDTFRIGHYSHEFTKDDLRGFIVAADYALSGVRGLSWMYTYIEGLKGSLYISPETPTDDADSPDFRAVIGPYVPREHKRRRRRGTQGAAAGDGESGEER</sequence>
<evidence type="ECO:0000313" key="4">
    <source>
        <dbReference type="Proteomes" id="UP000054078"/>
    </source>
</evidence>
<dbReference type="InterPro" id="IPR001279">
    <property type="entry name" value="Metallo-B-lactamas"/>
</dbReference>
<dbReference type="RefSeq" id="WP_059055505.1">
    <property type="nucleotide sequence ID" value="NZ_LOJF01000011.1"/>
</dbReference>
<dbReference type="SUPFAM" id="SSF56281">
    <property type="entry name" value="Metallo-hydrolase/oxidoreductase"/>
    <property type="match status" value="1"/>
</dbReference>
<protein>
    <recommendedName>
        <fullName evidence="2">Metallo-beta-lactamase domain-containing protein</fullName>
    </recommendedName>
</protein>
<dbReference type="InterPro" id="IPR036866">
    <property type="entry name" value="RibonucZ/Hydroxyglut_hydro"/>
</dbReference>